<gene>
    <name evidence="2" type="ORF">ACFSR9_04955</name>
</gene>
<sequence length="124" mass="12958">MKRPALLLTLLLAFGRGDAQGPSAALALEPVHGGLLVTGKITAPKDLDLTGVWGPWGRARLTRCAPRCAVVGKIPAPRPLVLGSETEYRVVLSGKPTTGQKVALVLRFAGGQILNTTATVRAAR</sequence>
<accession>A0ABW5P0Q2</accession>
<feature type="signal peptide" evidence="1">
    <location>
        <begin position="1"/>
        <end position="19"/>
    </location>
</feature>
<proteinExistence type="predicted"/>
<dbReference type="EMBL" id="JBHUMK010000017">
    <property type="protein sequence ID" value="MFD2608790.1"/>
    <property type="molecule type" value="Genomic_DNA"/>
</dbReference>
<evidence type="ECO:0000256" key="1">
    <source>
        <dbReference type="SAM" id="SignalP"/>
    </source>
</evidence>
<comment type="caution">
    <text evidence="2">The sequence shown here is derived from an EMBL/GenBank/DDBJ whole genome shotgun (WGS) entry which is preliminary data.</text>
</comment>
<dbReference type="Proteomes" id="UP001597475">
    <property type="component" value="Unassembled WGS sequence"/>
</dbReference>
<evidence type="ECO:0000313" key="3">
    <source>
        <dbReference type="Proteomes" id="UP001597475"/>
    </source>
</evidence>
<protein>
    <submittedName>
        <fullName evidence="2">Uncharacterized protein</fullName>
    </submittedName>
</protein>
<organism evidence="2 3">
    <name type="scientific">Deinococcus taklimakanensis</name>
    <dbReference type="NCBI Taxonomy" id="536443"/>
    <lineage>
        <taxon>Bacteria</taxon>
        <taxon>Thermotogati</taxon>
        <taxon>Deinococcota</taxon>
        <taxon>Deinococci</taxon>
        <taxon>Deinococcales</taxon>
        <taxon>Deinococcaceae</taxon>
        <taxon>Deinococcus</taxon>
    </lineage>
</organism>
<evidence type="ECO:0000313" key="2">
    <source>
        <dbReference type="EMBL" id="MFD2608790.1"/>
    </source>
</evidence>
<keyword evidence="3" id="KW-1185">Reference proteome</keyword>
<name>A0ABW5P0Q2_9DEIO</name>
<dbReference type="RefSeq" id="WP_386843624.1">
    <property type="nucleotide sequence ID" value="NZ_JBHUMK010000017.1"/>
</dbReference>
<feature type="chain" id="PRO_5045261960" evidence="1">
    <location>
        <begin position="20"/>
        <end position="124"/>
    </location>
</feature>
<reference evidence="3" key="1">
    <citation type="journal article" date="2019" name="Int. J. Syst. Evol. Microbiol.">
        <title>The Global Catalogue of Microorganisms (GCM) 10K type strain sequencing project: providing services to taxonomists for standard genome sequencing and annotation.</title>
        <authorList>
            <consortium name="The Broad Institute Genomics Platform"/>
            <consortium name="The Broad Institute Genome Sequencing Center for Infectious Disease"/>
            <person name="Wu L."/>
            <person name="Ma J."/>
        </authorList>
    </citation>
    <scope>NUCLEOTIDE SEQUENCE [LARGE SCALE GENOMIC DNA]</scope>
    <source>
        <strain evidence="3">KCTC 33842</strain>
    </source>
</reference>
<keyword evidence="1" id="KW-0732">Signal</keyword>